<dbReference type="SUPFAM" id="SSF53335">
    <property type="entry name" value="S-adenosyl-L-methionine-dependent methyltransferases"/>
    <property type="match status" value="1"/>
</dbReference>
<dbReference type="Gene3D" id="3.40.50.150">
    <property type="entry name" value="Vaccinia Virus protein VP39"/>
    <property type="match status" value="1"/>
</dbReference>
<keyword evidence="3 6" id="KW-0489">Methyltransferase</keyword>
<dbReference type="GO" id="GO:0008168">
    <property type="term" value="F:methyltransferase activity"/>
    <property type="evidence" value="ECO:0007669"/>
    <property type="project" value="UniProtKB-UniRule"/>
</dbReference>
<keyword evidence="5 6" id="KW-0949">S-adenosyl-L-methionine</keyword>
<gene>
    <name evidence="7" type="ORF">LAUMK136_05240</name>
</gene>
<dbReference type="EMBL" id="UPHP01000142">
    <property type="protein sequence ID" value="VBA43724.1"/>
    <property type="molecule type" value="Genomic_DNA"/>
</dbReference>
<dbReference type="InterPro" id="IPR007213">
    <property type="entry name" value="Ppm1/Ppm2/Tcmp"/>
</dbReference>
<dbReference type="GO" id="GO:0032259">
    <property type="term" value="P:methylation"/>
    <property type="evidence" value="ECO:0007669"/>
    <property type="project" value="UniProtKB-KW"/>
</dbReference>
<dbReference type="PANTHER" id="PTHR43619:SF2">
    <property type="entry name" value="S-ADENOSYL-L-METHIONINE-DEPENDENT METHYLTRANSFERASES SUPERFAMILY PROTEIN"/>
    <property type="match status" value="1"/>
</dbReference>
<protein>
    <recommendedName>
        <fullName evidence="6">S-adenosyl-L-methionine-dependent methyltransferase</fullName>
        <ecNumber evidence="6">2.1.1.-</ecNumber>
    </recommendedName>
</protein>
<evidence type="ECO:0000256" key="1">
    <source>
        <dbReference type="ARBA" id="ARBA00003907"/>
    </source>
</evidence>
<dbReference type="InterPro" id="IPR029063">
    <property type="entry name" value="SAM-dependent_MTases_sf"/>
</dbReference>
<evidence type="ECO:0000256" key="3">
    <source>
        <dbReference type="ARBA" id="ARBA00022603"/>
    </source>
</evidence>
<dbReference type="InterPro" id="IPR011610">
    <property type="entry name" value="SAM_mthyl_Trfase_ML2640-like"/>
</dbReference>
<dbReference type="EC" id="2.1.1.-" evidence="6"/>
<keyword evidence="8" id="KW-1185">Reference proteome</keyword>
<evidence type="ECO:0000313" key="8">
    <source>
        <dbReference type="Proteomes" id="UP000273307"/>
    </source>
</evidence>
<keyword evidence="4 7" id="KW-0808">Transferase</keyword>
<organism evidence="7 8">
    <name type="scientific">Mycobacterium attenuatum</name>
    <dbReference type="NCBI Taxonomy" id="2341086"/>
    <lineage>
        <taxon>Bacteria</taxon>
        <taxon>Bacillati</taxon>
        <taxon>Actinomycetota</taxon>
        <taxon>Actinomycetes</taxon>
        <taxon>Mycobacteriales</taxon>
        <taxon>Mycobacteriaceae</taxon>
        <taxon>Mycobacterium</taxon>
    </lineage>
</organism>
<accession>A0A498QG42</accession>
<evidence type="ECO:0000256" key="4">
    <source>
        <dbReference type="ARBA" id="ARBA00022679"/>
    </source>
</evidence>
<evidence type="ECO:0000256" key="5">
    <source>
        <dbReference type="ARBA" id="ARBA00022691"/>
    </source>
</evidence>
<sequence>MSRLRTDADLRDGKTGFDMTAAMAAAARASETGQPDPLIRDPYARLLIADAGIGIWKALLDDSLFAKLKSADPGTAAYLDCLRSYQAVRTQFFDEYITDAVTRNIRQVVIVASGLDSRAYRLDWPAGTTVYEIDRPEVLDYKFKILASQGVAPAVDLREVSVDLRHDWPAALWGAGFNPLLPTAWLVEGLLVFLPADAQDRLLGQIGELSAVGSRLAVETAASYAKGSREEMRQRFRDIAAELGLVQPTHLQDLMYNDPDRAVVTDWLNTHGWHATARNSGDELRRLHRWNGGGPIAEDKDAFADFVTAERR</sequence>
<dbReference type="AlphaFoldDB" id="A0A498QG42"/>
<name>A0A498QG42_9MYCO</name>
<dbReference type="NCBIfam" id="TIGR00027">
    <property type="entry name" value="mthyl_TIGR00027"/>
    <property type="match status" value="1"/>
</dbReference>
<comment type="similarity">
    <text evidence="2 6">Belongs to the UPF0677 family.</text>
</comment>
<proteinExistence type="inferred from homology"/>
<dbReference type="PANTHER" id="PTHR43619">
    <property type="entry name" value="S-ADENOSYL-L-METHIONINE-DEPENDENT METHYLTRANSFERASE YKTD-RELATED"/>
    <property type="match status" value="1"/>
</dbReference>
<evidence type="ECO:0000313" key="7">
    <source>
        <dbReference type="EMBL" id="VBA43724.1"/>
    </source>
</evidence>
<evidence type="ECO:0000256" key="6">
    <source>
        <dbReference type="RuleBase" id="RU362030"/>
    </source>
</evidence>
<dbReference type="Proteomes" id="UP000273307">
    <property type="component" value="Unassembled WGS sequence"/>
</dbReference>
<dbReference type="RefSeq" id="WP_425293737.1">
    <property type="nucleotide sequence ID" value="NZ_UPHP01000142.1"/>
</dbReference>
<dbReference type="Pfam" id="PF04072">
    <property type="entry name" value="LCM"/>
    <property type="match status" value="1"/>
</dbReference>
<reference evidence="7 8" key="1">
    <citation type="submission" date="2018-09" db="EMBL/GenBank/DDBJ databases">
        <authorList>
            <person name="Tagini F."/>
        </authorList>
    </citation>
    <scope>NUCLEOTIDE SEQUENCE [LARGE SCALE GENOMIC DNA]</scope>
    <source>
        <strain evidence="7 8">MK136</strain>
    </source>
</reference>
<evidence type="ECO:0000256" key="2">
    <source>
        <dbReference type="ARBA" id="ARBA00008138"/>
    </source>
</evidence>
<comment type="function">
    <text evidence="1 6">Exhibits S-adenosyl-L-methionine-dependent methyltransferase activity.</text>
</comment>